<evidence type="ECO:0000313" key="3">
    <source>
        <dbReference type="Proteomes" id="UP000224303"/>
    </source>
</evidence>
<feature type="domain" description="IrrE N-terminal-like" evidence="1">
    <location>
        <begin position="25"/>
        <end position="136"/>
    </location>
</feature>
<reference evidence="2 3" key="1">
    <citation type="submission" date="2017-10" db="EMBL/GenBank/DDBJ databases">
        <title>Draft genomes of the Enterococcus faecium isolated from human feces before and after Helicobacter pylori eradication therapy.</title>
        <authorList>
            <person name="Prianichniikov N.A."/>
            <person name="Glushchenko O.E."/>
            <person name="Malakhova M.V."/>
        </authorList>
    </citation>
    <scope>NUCLEOTIDE SEQUENCE [LARGE SCALE GENOMIC DNA]</scope>
    <source>
        <strain evidence="2 3">Hp_5-7</strain>
    </source>
</reference>
<gene>
    <name evidence="2" type="ORF">CQR37_04815</name>
</gene>
<dbReference type="Gene3D" id="1.10.10.2910">
    <property type="match status" value="1"/>
</dbReference>
<dbReference type="EMBL" id="PCGC01000007">
    <property type="protein sequence ID" value="PHL22179.1"/>
    <property type="molecule type" value="Genomic_DNA"/>
</dbReference>
<dbReference type="RefSeq" id="WP_025479544.1">
    <property type="nucleotide sequence ID" value="NZ_CABGSQ010000010.1"/>
</dbReference>
<dbReference type="InterPro" id="IPR010359">
    <property type="entry name" value="IrrE_HExxH"/>
</dbReference>
<name>A0A2A7SZG7_ENTFC</name>
<accession>A0A2A7SZG7</accession>
<organism evidence="2 3">
    <name type="scientific">Enterococcus faecium</name>
    <name type="common">Streptococcus faecium</name>
    <dbReference type="NCBI Taxonomy" id="1352"/>
    <lineage>
        <taxon>Bacteria</taxon>
        <taxon>Bacillati</taxon>
        <taxon>Bacillota</taxon>
        <taxon>Bacilli</taxon>
        <taxon>Lactobacillales</taxon>
        <taxon>Enterococcaceae</taxon>
        <taxon>Enterococcus</taxon>
    </lineage>
</organism>
<dbReference type="AlphaFoldDB" id="A0A2A7SZG7"/>
<dbReference type="GeneID" id="66453734"/>
<comment type="caution">
    <text evidence="2">The sequence shown here is derived from an EMBL/GenBank/DDBJ whole genome shotgun (WGS) entry which is preliminary data.</text>
</comment>
<evidence type="ECO:0000259" key="1">
    <source>
        <dbReference type="Pfam" id="PF06114"/>
    </source>
</evidence>
<sequence>MEMDTINLVEELKRKYQSANPFYICEKMGIKIQYVPFIENPKGQFQEIRDRAIIFLNDELRDSEERFYICAHELGHAIFHRGLSSYYVSTRTSRSKSESEANCFAANLIVSLYKEDNDQYPKRIEELKNLYGLPESAYRFLI</sequence>
<proteinExistence type="predicted"/>
<dbReference type="Pfam" id="PF06114">
    <property type="entry name" value="Peptidase_M78"/>
    <property type="match status" value="1"/>
</dbReference>
<evidence type="ECO:0000313" key="2">
    <source>
        <dbReference type="EMBL" id="PHL22179.1"/>
    </source>
</evidence>
<protein>
    <submittedName>
        <fullName evidence="2">ImmA/IrrE family metallo-endopeptidase</fullName>
    </submittedName>
</protein>
<dbReference type="Proteomes" id="UP000224303">
    <property type="component" value="Unassembled WGS sequence"/>
</dbReference>